<comment type="catalytic activity">
    <reaction evidence="5">
        <text>holo-[ACP] + malonyl-CoA = malonyl-[ACP] + CoA</text>
        <dbReference type="Rhea" id="RHEA:41792"/>
        <dbReference type="Rhea" id="RHEA-COMP:9623"/>
        <dbReference type="Rhea" id="RHEA-COMP:9685"/>
        <dbReference type="ChEBI" id="CHEBI:57287"/>
        <dbReference type="ChEBI" id="CHEBI:57384"/>
        <dbReference type="ChEBI" id="CHEBI:64479"/>
        <dbReference type="ChEBI" id="CHEBI:78449"/>
        <dbReference type="EC" id="2.3.1.39"/>
    </reaction>
</comment>
<evidence type="ECO:0000313" key="9">
    <source>
        <dbReference type="EMBL" id="PJF43023.1"/>
    </source>
</evidence>
<dbReference type="Pfam" id="PF00698">
    <property type="entry name" value="Acyl_transf_1"/>
    <property type="match status" value="1"/>
</dbReference>
<dbReference type="SUPFAM" id="SSF52151">
    <property type="entry name" value="FabD/lysophospholipase-like"/>
    <property type="match status" value="1"/>
</dbReference>
<dbReference type="InterPro" id="IPR004410">
    <property type="entry name" value="Malonyl_CoA-ACP_transAc_FabD"/>
</dbReference>
<accession>A0A2M8PZR5</accession>
<dbReference type="InterPro" id="IPR016035">
    <property type="entry name" value="Acyl_Trfase/lysoPLipase"/>
</dbReference>
<dbReference type="InterPro" id="IPR016036">
    <property type="entry name" value="Malonyl_transacylase_ACP-bd"/>
</dbReference>
<gene>
    <name evidence="8" type="primary">fabD</name>
    <name evidence="8" type="ORF">CUN49_14750</name>
    <name evidence="9" type="ORF">CUN50_01860</name>
</gene>
<evidence type="ECO:0000256" key="1">
    <source>
        <dbReference type="ARBA" id="ARBA00008217"/>
    </source>
</evidence>
<dbReference type="Proteomes" id="UP000228947">
    <property type="component" value="Unassembled WGS sequence"/>
</dbReference>
<dbReference type="SMART" id="SM00827">
    <property type="entry name" value="PKS_AT"/>
    <property type="match status" value="1"/>
</dbReference>
<dbReference type="GO" id="GO:0004314">
    <property type="term" value="F:[acyl-carrier-protein] S-malonyltransferase activity"/>
    <property type="evidence" value="ECO:0007669"/>
    <property type="project" value="UniProtKB-EC"/>
</dbReference>
<dbReference type="Proteomes" id="UP000229681">
    <property type="component" value="Unassembled WGS sequence"/>
</dbReference>
<dbReference type="InterPro" id="IPR001227">
    <property type="entry name" value="Ac_transferase_dom_sf"/>
</dbReference>
<dbReference type="EMBL" id="PGTM01000323">
    <property type="protein sequence ID" value="PJF34619.1"/>
    <property type="molecule type" value="Genomic_DNA"/>
</dbReference>
<feature type="region of interest" description="Disordered" evidence="6">
    <location>
        <begin position="1"/>
        <end position="29"/>
    </location>
</feature>
<proteinExistence type="inferred from homology"/>
<evidence type="ECO:0000313" key="11">
    <source>
        <dbReference type="Proteomes" id="UP000229681"/>
    </source>
</evidence>
<evidence type="ECO:0000256" key="4">
    <source>
        <dbReference type="ARBA" id="ARBA00023315"/>
    </source>
</evidence>
<comment type="caution">
    <text evidence="8">The sequence shown here is derived from an EMBL/GenBank/DDBJ whole genome shotgun (WGS) entry which is preliminary data.</text>
</comment>
<name>A0A2M8PAN7_9CHLR</name>
<evidence type="ECO:0000256" key="2">
    <source>
        <dbReference type="ARBA" id="ARBA00013258"/>
    </source>
</evidence>
<dbReference type="PANTHER" id="PTHR42681:SF1">
    <property type="entry name" value="MALONYL-COA-ACYL CARRIER PROTEIN TRANSACYLASE, MITOCHONDRIAL"/>
    <property type="match status" value="1"/>
</dbReference>
<comment type="similarity">
    <text evidence="1">Belongs to the FabD family.</text>
</comment>
<evidence type="ECO:0000256" key="3">
    <source>
        <dbReference type="ARBA" id="ARBA00022679"/>
    </source>
</evidence>
<reference evidence="10 11" key="1">
    <citation type="submission" date="2017-11" db="EMBL/GenBank/DDBJ databases">
        <title>Evolution of Phototrophy in the Chloroflexi Phylum Driven by Horizontal Gene Transfer.</title>
        <authorList>
            <person name="Ward L.M."/>
            <person name="Hemp J."/>
            <person name="Shih P.M."/>
            <person name="Mcglynn S.E."/>
            <person name="Fischer W."/>
        </authorList>
    </citation>
    <scope>NUCLEOTIDE SEQUENCE [LARGE SCALE GENOMIC DNA]</scope>
    <source>
        <strain evidence="9">CP1_1M</strain>
        <strain evidence="8">JP3_13</strain>
    </source>
</reference>
<keyword evidence="4" id="KW-0012">Acyltransferase</keyword>
<dbReference type="AlphaFoldDB" id="A0A2M8PAN7"/>
<dbReference type="NCBIfam" id="TIGR00128">
    <property type="entry name" value="fabD"/>
    <property type="match status" value="1"/>
</dbReference>
<evidence type="ECO:0000259" key="7">
    <source>
        <dbReference type="SMART" id="SM00827"/>
    </source>
</evidence>
<dbReference type="InterPro" id="IPR050858">
    <property type="entry name" value="Mal-CoA-ACP_Trans/PKS_FabD"/>
</dbReference>
<dbReference type="SUPFAM" id="SSF55048">
    <property type="entry name" value="Probable ACP-binding domain of malonyl-CoA ACP transacylase"/>
    <property type="match status" value="1"/>
</dbReference>
<dbReference type="GO" id="GO:0006633">
    <property type="term" value="P:fatty acid biosynthetic process"/>
    <property type="evidence" value="ECO:0007669"/>
    <property type="project" value="TreeGrafter"/>
</dbReference>
<dbReference type="Gene3D" id="3.30.70.250">
    <property type="entry name" value="Malonyl-CoA ACP transacylase, ACP-binding"/>
    <property type="match status" value="1"/>
</dbReference>
<dbReference type="EC" id="2.3.1.39" evidence="2"/>
<dbReference type="Gene3D" id="3.40.366.10">
    <property type="entry name" value="Malonyl-Coenzyme A Acyl Carrier Protein, domain 2"/>
    <property type="match status" value="1"/>
</dbReference>
<dbReference type="InterPro" id="IPR014043">
    <property type="entry name" value="Acyl_transferase_dom"/>
</dbReference>
<dbReference type="PANTHER" id="PTHR42681">
    <property type="entry name" value="MALONYL-COA-ACYL CARRIER PROTEIN TRANSACYLASE, MITOCHONDRIAL"/>
    <property type="match status" value="1"/>
</dbReference>
<evidence type="ECO:0000256" key="6">
    <source>
        <dbReference type="SAM" id="MobiDB-lite"/>
    </source>
</evidence>
<evidence type="ECO:0000313" key="10">
    <source>
        <dbReference type="Proteomes" id="UP000228947"/>
    </source>
</evidence>
<dbReference type="GO" id="GO:0005829">
    <property type="term" value="C:cytosol"/>
    <property type="evidence" value="ECO:0007669"/>
    <property type="project" value="TreeGrafter"/>
</dbReference>
<accession>A0A2M8PAN7</accession>
<organism evidence="8 11">
    <name type="scientific">Candidatus Thermofonsia Clade 1 bacterium</name>
    <dbReference type="NCBI Taxonomy" id="2364210"/>
    <lineage>
        <taxon>Bacteria</taxon>
        <taxon>Bacillati</taxon>
        <taxon>Chloroflexota</taxon>
        <taxon>Candidatus Thermofontia</taxon>
        <taxon>Candidatus Thermofonsia Clade 1</taxon>
    </lineage>
</organism>
<evidence type="ECO:0000313" key="8">
    <source>
        <dbReference type="EMBL" id="PJF34619.1"/>
    </source>
</evidence>
<keyword evidence="3 8" id="KW-0808">Transferase</keyword>
<feature type="domain" description="Malonyl-CoA:ACP transacylase (MAT)" evidence="7">
    <location>
        <begin position="65"/>
        <end position="368"/>
    </location>
</feature>
<dbReference type="FunFam" id="3.30.70.250:FF:000001">
    <property type="entry name" value="Malonyl CoA-acyl carrier protein transacylase"/>
    <property type="match status" value="1"/>
</dbReference>
<sequence length="375" mass="39266">MPCRSHGALALGSRSGTAARRERRGAPAGGIQCFQDGEWHARCLPKDGRAQRGLKMIDWSRTALLFPGQGSQAAGMALSFRRSYARAAEIFDIADQVYGEPFSQVFEDAAALDQTENTQPALYIAGLAALRALETTLNDGQPLKPLAAAGHSLGEFTALTAAESLSLEDGLRLVRLRGQLMAQAGAAQRGAMAALLGAEIAEVRDICEAASAKSGAPVVVANDNCPGQVVISGAESAVEAAIALAKARGIKRAVKLAVSVAAHSPLMQSAAEAFQQALESVTFRAPRFPVIGNTTAAPLTSPEAIMAELSAQLTGPVRWTESIQALRALGARTFLELGSKDVLTGLLKRIDREAEGVPITDLVSLAAFIERTKAS</sequence>
<evidence type="ECO:0000256" key="5">
    <source>
        <dbReference type="ARBA" id="ARBA00048462"/>
    </source>
</evidence>
<dbReference type="EMBL" id="PGTL01000005">
    <property type="protein sequence ID" value="PJF43023.1"/>
    <property type="molecule type" value="Genomic_DNA"/>
</dbReference>
<protein>
    <recommendedName>
        <fullName evidence="2">[acyl-carrier-protein] S-malonyltransferase</fullName>
        <ecNumber evidence="2">2.3.1.39</ecNumber>
    </recommendedName>
</protein>